<keyword evidence="1" id="KW-0812">Transmembrane</keyword>
<feature type="transmembrane region" description="Helical" evidence="1">
    <location>
        <begin position="20"/>
        <end position="43"/>
    </location>
</feature>
<dbReference type="Proteomes" id="UP000886785">
    <property type="component" value="Unassembled WGS sequence"/>
</dbReference>
<keyword evidence="1" id="KW-1133">Transmembrane helix</keyword>
<reference evidence="2" key="1">
    <citation type="submission" date="2020-10" db="EMBL/GenBank/DDBJ databases">
        <authorList>
            <person name="Gilroy R."/>
        </authorList>
    </citation>
    <scope>NUCLEOTIDE SEQUENCE</scope>
    <source>
        <strain evidence="2">ChiSjej1B19-7085</strain>
    </source>
</reference>
<proteinExistence type="predicted"/>
<evidence type="ECO:0000256" key="1">
    <source>
        <dbReference type="SAM" id="Phobius"/>
    </source>
</evidence>
<dbReference type="EMBL" id="DVHF01000114">
    <property type="protein sequence ID" value="HIR57902.1"/>
    <property type="molecule type" value="Genomic_DNA"/>
</dbReference>
<name>A0A9D1DS36_9FIRM</name>
<evidence type="ECO:0000313" key="2">
    <source>
        <dbReference type="EMBL" id="HIR57902.1"/>
    </source>
</evidence>
<accession>A0A9D1DS36</accession>
<comment type="caution">
    <text evidence="2">The sequence shown here is derived from an EMBL/GenBank/DDBJ whole genome shotgun (WGS) entry which is preliminary data.</text>
</comment>
<dbReference type="AlphaFoldDB" id="A0A9D1DS36"/>
<organism evidence="2 3">
    <name type="scientific">Candidatus Gallacutalibacter pullicola</name>
    <dbReference type="NCBI Taxonomy" id="2840830"/>
    <lineage>
        <taxon>Bacteria</taxon>
        <taxon>Bacillati</taxon>
        <taxon>Bacillota</taxon>
        <taxon>Clostridia</taxon>
        <taxon>Eubacteriales</taxon>
        <taxon>Candidatus Gallacutalibacter</taxon>
    </lineage>
</organism>
<keyword evidence="1" id="KW-0472">Membrane</keyword>
<gene>
    <name evidence="2" type="ORF">IAA54_09545</name>
</gene>
<reference evidence="2" key="2">
    <citation type="journal article" date="2021" name="PeerJ">
        <title>Extensive microbial diversity within the chicken gut microbiome revealed by metagenomics and culture.</title>
        <authorList>
            <person name="Gilroy R."/>
            <person name="Ravi A."/>
            <person name="Getino M."/>
            <person name="Pursley I."/>
            <person name="Horton D.L."/>
            <person name="Alikhan N.F."/>
            <person name="Baker D."/>
            <person name="Gharbi K."/>
            <person name="Hall N."/>
            <person name="Watson M."/>
            <person name="Adriaenssens E.M."/>
            <person name="Foster-Nyarko E."/>
            <person name="Jarju S."/>
            <person name="Secka A."/>
            <person name="Antonio M."/>
            <person name="Oren A."/>
            <person name="Chaudhuri R.R."/>
            <person name="La Ragione R."/>
            <person name="Hildebrand F."/>
            <person name="Pallen M.J."/>
        </authorList>
    </citation>
    <scope>NUCLEOTIDE SEQUENCE</scope>
    <source>
        <strain evidence="2">ChiSjej1B19-7085</strain>
    </source>
</reference>
<evidence type="ECO:0000313" key="3">
    <source>
        <dbReference type="Proteomes" id="UP000886785"/>
    </source>
</evidence>
<sequence>MGRILQKFRRQDSGSAVIEACIVVPLFLFFVLTMYGLITVFLAQNIIGHTLLQSSQSLALDAYATEQFTTPQGIGSVESGIRDFFLDLTGSSADDPHFSNSERWYDRKHGATSEDWAEAAEARFLGYFSGGDRAAADAILKSLRVTGGVDGLDFSGSKLEGNDLYIRVSYQVEYFFNPFGLAEFSTTQQAYARMWGASVQE</sequence>
<protein>
    <recommendedName>
        <fullName evidence="4">TadE-like protein</fullName>
    </recommendedName>
</protein>
<evidence type="ECO:0008006" key="4">
    <source>
        <dbReference type="Google" id="ProtNLM"/>
    </source>
</evidence>